<gene>
    <name evidence="2" type="ORF">B0A55_05371</name>
</gene>
<evidence type="ECO:0000313" key="2">
    <source>
        <dbReference type="EMBL" id="TKA77492.1"/>
    </source>
</evidence>
<feature type="region of interest" description="Disordered" evidence="1">
    <location>
        <begin position="900"/>
        <end position="1106"/>
    </location>
</feature>
<keyword evidence="3" id="KW-1185">Reference proteome</keyword>
<sequence>MEPDTSLSHIDNSPTTAVENDAQHESAASASAFAAAAAWQPADTTTHLHPGNLPLARVQRAWERKPSSPLSRRRIRVGKVWKRVIKPSGLGTTIASETLMRLGGGLGAKRMRSSRASSLSPLRAVKKLRVGGGEVGEGIQVVSRWEGRESPGRKIVTKSTVGCGLVALPDLDAEEAVGGDGGVVYEVVGEDGRAVDLGEETVEAERGWLDVEEDEGGEVSGDATMRVGDAVLQARCVEDADGSGPSDETMCLQAINSENTSEEPDDGRTEIRITASPKVLRSALPTEVPPKLIPGAQGGALPDGFVSPLKRRKLGPRASRTVSESRRKTLPVQFAPAVLAATSVEALVAEVAVDPVEVEAALTTESMISQLQSSEDLDAGLAVIIQEPVASLRDDGWEDVEEEAQELEAARVVPLHQMSDEQVEPSAQVLNAPQGLLPGGHANARADVEPLRQLGIAGSDSSSSDAVPSTETSQVQPSLRRSPRRMSSSPLKQRTAVSLPDKPHHIAFTPLRRFSPFVDLRNVTARTSNDTSDELMKDAHDTLQPTVSPFQRASSAPPEEPQMSPRKPAKPRISDDTALLQAFLNRAAESKSTRRLSATEKESLSNRRDSDTVRQALASPAKPEVLMDLDPNSPSPRKQQAGLAVDDSVEHSVTLASNTSGASDAGQDPIEDPSESASGVRTRRSGRGRRKPQVYSQSNPSTASSAPSKINIRGLANIGDLMKKAETQELAQLTRNNTRKNKGGSVLPKPRLVKLALDGIATAATDSTSDAVNGADAVAGDEEMLDVAADGKRRIRWAETLVSFYQGSTDLEASQLSDEMEERMPWERGADFDPTEEPKQELGTPVPAAETPSKPKAKLRTLKASRTASTPAKKASASDSAKVASTVEANEVAPAPISEVYAKPKPAPKPRRSRIATPAKGLANASLLPADVAPVSASSAPEPTAERKKAAPTRKRAATSRLLPPGTLAAGVSMAPAPARDTSTTINGGGKENLTIASPPKKRSTTGTSAPCSAMTSSVAPKLDFGKAMTELKPSTSTTTGLEVSENAGVPSLASPAKKAGGRRAAILGSSALSSASVEGSREGGGLPVLGLSSPAKKRWGRRAGG</sequence>
<feature type="compositionally biased region" description="Polar residues" evidence="1">
    <location>
        <begin position="1"/>
        <end position="18"/>
    </location>
</feature>
<proteinExistence type="predicted"/>
<feature type="region of interest" description="Disordered" evidence="1">
    <location>
        <begin position="586"/>
        <end position="709"/>
    </location>
</feature>
<dbReference type="OrthoDB" id="4207369at2759"/>
<feature type="region of interest" description="Disordered" evidence="1">
    <location>
        <begin position="455"/>
        <end position="503"/>
    </location>
</feature>
<dbReference type="EMBL" id="NAJQ01000136">
    <property type="protein sequence ID" value="TKA77492.1"/>
    <property type="molecule type" value="Genomic_DNA"/>
</dbReference>
<feature type="compositionally biased region" description="Polar residues" evidence="1">
    <location>
        <begin position="466"/>
        <end position="476"/>
    </location>
</feature>
<feature type="region of interest" description="Disordered" evidence="1">
    <location>
        <begin position="542"/>
        <end position="573"/>
    </location>
</feature>
<feature type="compositionally biased region" description="Low complexity" evidence="1">
    <location>
        <begin position="929"/>
        <end position="943"/>
    </location>
</feature>
<feature type="compositionally biased region" description="Low complexity" evidence="1">
    <location>
        <begin position="864"/>
        <end position="886"/>
    </location>
</feature>
<organism evidence="2 3">
    <name type="scientific">Friedmanniomyces simplex</name>
    <dbReference type="NCBI Taxonomy" id="329884"/>
    <lineage>
        <taxon>Eukaryota</taxon>
        <taxon>Fungi</taxon>
        <taxon>Dikarya</taxon>
        <taxon>Ascomycota</taxon>
        <taxon>Pezizomycotina</taxon>
        <taxon>Dothideomycetes</taxon>
        <taxon>Dothideomycetidae</taxon>
        <taxon>Mycosphaerellales</taxon>
        <taxon>Teratosphaeriaceae</taxon>
        <taxon>Friedmanniomyces</taxon>
    </lineage>
</organism>
<feature type="compositionally biased region" description="Basic and acidic residues" evidence="1">
    <location>
        <begin position="829"/>
        <end position="840"/>
    </location>
</feature>
<accession>A0A4U0XJW6</accession>
<feature type="compositionally biased region" description="Polar residues" evidence="1">
    <location>
        <begin position="543"/>
        <end position="554"/>
    </location>
</feature>
<name>A0A4U0XJW6_9PEZI</name>
<feature type="region of interest" description="Disordered" evidence="1">
    <location>
        <begin position="829"/>
        <end position="887"/>
    </location>
</feature>
<feature type="compositionally biased region" description="Basic residues" evidence="1">
    <location>
        <begin position="1096"/>
        <end position="1106"/>
    </location>
</feature>
<feature type="compositionally biased region" description="Basic and acidic residues" evidence="1">
    <location>
        <begin position="588"/>
        <end position="612"/>
    </location>
</feature>
<reference evidence="2 3" key="1">
    <citation type="submission" date="2017-03" db="EMBL/GenBank/DDBJ databases">
        <title>Genomes of endolithic fungi from Antarctica.</title>
        <authorList>
            <person name="Coleine C."/>
            <person name="Masonjones S."/>
            <person name="Stajich J.E."/>
        </authorList>
    </citation>
    <scope>NUCLEOTIDE SEQUENCE [LARGE SCALE GENOMIC DNA]</scope>
    <source>
        <strain evidence="2 3">CCFEE 5184</strain>
    </source>
</reference>
<protein>
    <submittedName>
        <fullName evidence="2">Uncharacterized protein</fullName>
    </submittedName>
</protein>
<feature type="compositionally biased region" description="Basic residues" evidence="1">
    <location>
        <begin position="681"/>
        <end position="692"/>
    </location>
</feature>
<feature type="compositionally biased region" description="Polar residues" evidence="1">
    <location>
        <begin position="1005"/>
        <end position="1019"/>
    </location>
</feature>
<comment type="caution">
    <text evidence="2">The sequence shown here is derived from an EMBL/GenBank/DDBJ whole genome shotgun (WGS) entry which is preliminary data.</text>
</comment>
<evidence type="ECO:0000313" key="3">
    <source>
        <dbReference type="Proteomes" id="UP000309340"/>
    </source>
</evidence>
<feature type="region of interest" description="Disordered" evidence="1">
    <location>
        <begin position="1"/>
        <end position="29"/>
    </location>
</feature>
<evidence type="ECO:0000256" key="1">
    <source>
        <dbReference type="SAM" id="MobiDB-lite"/>
    </source>
</evidence>
<feature type="compositionally biased region" description="Low complexity" evidence="1">
    <location>
        <begin position="1065"/>
        <end position="1077"/>
    </location>
</feature>
<feature type="compositionally biased region" description="Low complexity" evidence="1">
    <location>
        <begin position="477"/>
        <end position="491"/>
    </location>
</feature>
<feature type="compositionally biased region" description="Polar residues" evidence="1">
    <location>
        <begin position="694"/>
        <end position="708"/>
    </location>
</feature>
<dbReference type="AlphaFoldDB" id="A0A4U0XJW6"/>
<dbReference type="Proteomes" id="UP000309340">
    <property type="component" value="Unassembled WGS sequence"/>
</dbReference>
<feature type="compositionally biased region" description="Polar residues" evidence="1">
    <location>
        <begin position="1033"/>
        <end position="1042"/>
    </location>
</feature>